<gene>
    <name evidence="5" type="ORF">ACFSDX_24445</name>
</gene>
<name>A0ABW4R1W4_9BACT</name>
<dbReference type="Proteomes" id="UP001597197">
    <property type="component" value="Unassembled WGS sequence"/>
</dbReference>
<dbReference type="PANTHER" id="PTHR43085">
    <property type="entry name" value="HEXOKINASE FAMILY MEMBER"/>
    <property type="match status" value="1"/>
</dbReference>
<dbReference type="SUPFAM" id="SSF53613">
    <property type="entry name" value="Ribokinase-like"/>
    <property type="match status" value="1"/>
</dbReference>
<comment type="caution">
    <text evidence="5">The sequence shown here is derived from an EMBL/GenBank/DDBJ whole genome shotgun (WGS) entry which is preliminary data.</text>
</comment>
<dbReference type="InterPro" id="IPR050306">
    <property type="entry name" value="PfkB_Carbo_kinase"/>
</dbReference>
<evidence type="ECO:0000313" key="5">
    <source>
        <dbReference type="EMBL" id="MFD1875604.1"/>
    </source>
</evidence>
<dbReference type="InterPro" id="IPR011611">
    <property type="entry name" value="PfkB_dom"/>
</dbReference>
<accession>A0ABW4R1W4</accession>
<dbReference type="RefSeq" id="WP_382318475.1">
    <property type="nucleotide sequence ID" value="NZ_JBHUFD010000019.1"/>
</dbReference>
<evidence type="ECO:0000256" key="2">
    <source>
        <dbReference type="ARBA" id="ARBA00022679"/>
    </source>
</evidence>
<sequence length="303" mass="33062">MISSAAIVCFGEALWDLLAGGHRPGGMPCRVALHLQQLGQPVQLITRVGDDELGHKLLAVLTAYGLDPALVQLSATHLTGFVKSPEPADGVKRHKIVQPLAWDYMPYTEDLCKAVAQSQMLVYGTLAARSPVSRETLYRLLPHAPFKVLDVNLHAAHCSHEVVKYLLKQADLVKLNEAELAEIMAWQGQPAPAEVAVPWLAKKYGLQAVCLTRGTISASLYQGGTWWHSADFDATIKDLESYGAGFLAGLLASWVQDQPPVECLNRACAEGTEVARQRTIASSIILETNPHSRLHSTWFADLN</sequence>
<keyword evidence="6" id="KW-1185">Reference proteome</keyword>
<evidence type="ECO:0000256" key="1">
    <source>
        <dbReference type="ARBA" id="ARBA00010688"/>
    </source>
</evidence>
<dbReference type="Gene3D" id="3.40.1190.20">
    <property type="match status" value="1"/>
</dbReference>
<feature type="domain" description="Carbohydrate kinase PfkB" evidence="4">
    <location>
        <begin position="22"/>
        <end position="278"/>
    </location>
</feature>
<dbReference type="Pfam" id="PF00294">
    <property type="entry name" value="PfkB"/>
    <property type="match status" value="1"/>
</dbReference>
<keyword evidence="2" id="KW-0808">Transferase</keyword>
<comment type="similarity">
    <text evidence="1">Belongs to the carbohydrate kinase PfkB family.</text>
</comment>
<evidence type="ECO:0000259" key="4">
    <source>
        <dbReference type="Pfam" id="PF00294"/>
    </source>
</evidence>
<reference evidence="6" key="1">
    <citation type="journal article" date="2019" name="Int. J. Syst. Evol. Microbiol.">
        <title>The Global Catalogue of Microorganisms (GCM) 10K type strain sequencing project: providing services to taxonomists for standard genome sequencing and annotation.</title>
        <authorList>
            <consortium name="The Broad Institute Genomics Platform"/>
            <consortium name="The Broad Institute Genome Sequencing Center for Infectious Disease"/>
            <person name="Wu L."/>
            <person name="Ma J."/>
        </authorList>
    </citation>
    <scope>NUCLEOTIDE SEQUENCE [LARGE SCALE GENOMIC DNA]</scope>
    <source>
        <strain evidence="6">CGMCC 1.15795</strain>
    </source>
</reference>
<keyword evidence="3 5" id="KW-0418">Kinase</keyword>
<dbReference type="InterPro" id="IPR029056">
    <property type="entry name" value="Ribokinase-like"/>
</dbReference>
<evidence type="ECO:0000313" key="6">
    <source>
        <dbReference type="Proteomes" id="UP001597197"/>
    </source>
</evidence>
<dbReference type="GO" id="GO:0016301">
    <property type="term" value="F:kinase activity"/>
    <property type="evidence" value="ECO:0007669"/>
    <property type="project" value="UniProtKB-KW"/>
</dbReference>
<protein>
    <submittedName>
        <fullName evidence="5">PfkB family carbohydrate kinase</fullName>
    </submittedName>
</protein>
<dbReference type="EMBL" id="JBHUFD010000019">
    <property type="protein sequence ID" value="MFD1875604.1"/>
    <property type="molecule type" value="Genomic_DNA"/>
</dbReference>
<dbReference type="PANTHER" id="PTHR43085:SF57">
    <property type="entry name" value="CARBOHYDRATE KINASE PFKB DOMAIN-CONTAINING PROTEIN"/>
    <property type="match status" value="1"/>
</dbReference>
<organism evidence="5 6">
    <name type="scientific">Hymenobacter bucti</name>
    <dbReference type="NCBI Taxonomy" id="1844114"/>
    <lineage>
        <taxon>Bacteria</taxon>
        <taxon>Pseudomonadati</taxon>
        <taxon>Bacteroidota</taxon>
        <taxon>Cytophagia</taxon>
        <taxon>Cytophagales</taxon>
        <taxon>Hymenobacteraceae</taxon>
        <taxon>Hymenobacter</taxon>
    </lineage>
</organism>
<evidence type="ECO:0000256" key="3">
    <source>
        <dbReference type="ARBA" id="ARBA00022777"/>
    </source>
</evidence>
<proteinExistence type="inferred from homology"/>